<organism evidence="1 2">
    <name type="scientific">Natrialba asiatica (strain ATCC 700177 / DSM 12278 / JCM 9576 / FERM P-10747 / NBRC 102637 / 172P1)</name>
    <dbReference type="NCBI Taxonomy" id="29540"/>
    <lineage>
        <taxon>Archaea</taxon>
        <taxon>Methanobacteriati</taxon>
        <taxon>Methanobacteriota</taxon>
        <taxon>Stenosarchaea group</taxon>
        <taxon>Halobacteria</taxon>
        <taxon>Halobacteriales</taxon>
        <taxon>Natrialbaceae</taxon>
        <taxon>Natrialba</taxon>
    </lineage>
</organism>
<dbReference type="EMBL" id="AOIO01000007">
    <property type="protein sequence ID" value="ELZ05555.1"/>
    <property type="molecule type" value="Genomic_DNA"/>
</dbReference>
<dbReference type="Proteomes" id="UP000011554">
    <property type="component" value="Unassembled WGS sequence"/>
</dbReference>
<accession>M0B434</accession>
<evidence type="ECO:0000313" key="1">
    <source>
        <dbReference type="EMBL" id="ELZ05555.1"/>
    </source>
</evidence>
<protein>
    <submittedName>
        <fullName evidence="1">Uncharacterized protein</fullName>
    </submittedName>
</protein>
<gene>
    <name evidence="1" type="ORF">C481_02512</name>
</gene>
<dbReference type="RefSeq" id="WP_006107304.1">
    <property type="nucleotide sequence ID" value="NZ_AOIO01000007.1"/>
</dbReference>
<dbReference type="eggNOG" id="arCOG06180">
    <property type="taxonomic scope" value="Archaea"/>
</dbReference>
<dbReference type="AlphaFoldDB" id="M0B434"/>
<proteinExistence type="predicted"/>
<sequence>MSEKNSCVGTKRTAASSVSETRFGWFFDPTLATPYTGDDADTGVALGQSAGSSAIGVRAGYGSHLYDGLPGVSADADALVERYQDGTGGVDQ</sequence>
<comment type="caution">
    <text evidence="1">The sequence shown here is derived from an EMBL/GenBank/DDBJ whole genome shotgun (WGS) entry which is preliminary data.</text>
</comment>
<reference evidence="1 2" key="1">
    <citation type="journal article" date="2014" name="PLoS Genet.">
        <title>Phylogenetically driven sequencing of extremely halophilic archaea reveals strategies for static and dynamic osmo-response.</title>
        <authorList>
            <person name="Becker E.A."/>
            <person name="Seitzer P.M."/>
            <person name="Tritt A."/>
            <person name="Larsen D."/>
            <person name="Krusor M."/>
            <person name="Yao A.I."/>
            <person name="Wu D."/>
            <person name="Madern D."/>
            <person name="Eisen J.A."/>
            <person name="Darling A.E."/>
            <person name="Facciotti M.T."/>
        </authorList>
    </citation>
    <scope>NUCLEOTIDE SEQUENCE [LARGE SCALE GENOMIC DNA]</scope>
    <source>
        <strain evidence="1 2">DSM 12278</strain>
    </source>
</reference>
<keyword evidence="2" id="KW-1185">Reference proteome</keyword>
<dbReference type="PATRIC" id="fig|29540.5.peg.518"/>
<evidence type="ECO:0000313" key="2">
    <source>
        <dbReference type="Proteomes" id="UP000011554"/>
    </source>
</evidence>
<name>M0B434_NATA1</name>